<dbReference type="SUPFAM" id="SSF50249">
    <property type="entry name" value="Nucleic acid-binding proteins"/>
    <property type="match status" value="1"/>
</dbReference>
<dbReference type="Pfam" id="PF00575">
    <property type="entry name" value="S1"/>
    <property type="match status" value="1"/>
</dbReference>
<dbReference type="FunFam" id="2.40.50.140:FF:000059">
    <property type="entry name" value="S1 RNA binding protein"/>
    <property type="match status" value="1"/>
</dbReference>
<dbReference type="InterPro" id="IPR012340">
    <property type="entry name" value="NA-bd_OB-fold"/>
</dbReference>
<dbReference type="InterPro" id="IPR003029">
    <property type="entry name" value="S1_domain"/>
</dbReference>
<comment type="caution">
    <text evidence="3">The sequence shown here is derived from an EMBL/GenBank/DDBJ whole genome shotgun (WGS) entry which is preliminary data.</text>
</comment>
<feature type="compositionally biased region" description="Basic and acidic residues" evidence="1">
    <location>
        <begin position="112"/>
        <end position="138"/>
    </location>
</feature>
<dbReference type="SMART" id="SM00316">
    <property type="entry name" value="S1"/>
    <property type="match status" value="1"/>
</dbReference>
<dbReference type="PROSITE" id="PS50126">
    <property type="entry name" value="S1"/>
    <property type="match status" value="1"/>
</dbReference>
<evidence type="ECO:0000259" key="2">
    <source>
        <dbReference type="PROSITE" id="PS50126"/>
    </source>
</evidence>
<dbReference type="AlphaFoldDB" id="A0A1Q8QAD0"/>
<dbReference type="GO" id="GO:0003735">
    <property type="term" value="F:structural constituent of ribosome"/>
    <property type="evidence" value="ECO:0007669"/>
    <property type="project" value="TreeGrafter"/>
</dbReference>
<evidence type="ECO:0000313" key="4">
    <source>
        <dbReference type="Proteomes" id="UP000185568"/>
    </source>
</evidence>
<dbReference type="PANTHER" id="PTHR10724">
    <property type="entry name" value="30S RIBOSOMAL PROTEIN S1"/>
    <property type="match status" value="1"/>
</dbReference>
<keyword evidence="4" id="KW-1185">Reference proteome</keyword>
<dbReference type="OrthoDB" id="9810507at2"/>
<feature type="domain" description="S1 motif" evidence="2">
    <location>
        <begin position="6"/>
        <end position="74"/>
    </location>
</feature>
<evidence type="ECO:0000256" key="1">
    <source>
        <dbReference type="SAM" id="MobiDB-lite"/>
    </source>
</evidence>
<organism evidence="3 4">
    <name type="scientific">Domibacillus antri</name>
    <dbReference type="NCBI Taxonomy" id="1714264"/>
    <lineage>
        <taxon>Bacteria</taxon>
        <taxon>Bacillati</taxon>
        <taxon>Bacillota</taxon>
        <taxon>Bacilli</taxon>
        <taxon>Bacillales</taxon>
        <taxon>Bacillaceae</taxon>
        <taxon>Domibacillus</taxon>
    </lineage>
</organism>
<dbReference type="Proteomes" id="UP000185568">
    <property type="component" value="Unassembled WGS sequence"/>
</dbReference>
<dbReference type="RefSeq" id="WP_075396683.1">
    <property type="nucleotide sequence ID" value="NZ_MSDU01000001.1"/>
</dbReference>
<dbReference type="GO" id="GO:0006412">
    <property type="term" value="P:translation"/>
    <property type="evidence" value="ECO:0007669"/>
    <property type="project" value="TreeGrafter"/>
</dbReference>
<dbReference type="NCBIfam" id="NF006363">
    <property type="entry name" value="PRK08582.1"/>
    <property type="match status" value="1"/>
</dbReference>
<dbReference type="GO" id="GO:0003729">
    <property type="term" value="F:mRNA binding"/>
    <property type="evidence" value="ECO:0007669"/>
    <property type="project" value="TreeGrafter"/>
</dbReference>
<accession>A0A1Q8QAD0</accession>
<reference evidence="3 4" key="1">
    <citation type="submission" date="2016-12" db="EMBL/GenBank/DDBJ databases">
        <title>Domibacillus antri genome sequencing.</title>
        <authorList>
            <person name="Verma A."/>
            <person name="Krishnamurthi S."/>
        </authorList>
    </citation>
    <scope>NUCLEOTIDE SEQUENCE [LARGE SCALE GENOMIC DNA]</scope>
    <source>
        <strain evidence="3 4">XD80</strain>
    </source>
</reference>
<dbReference type="STRING" id="1714264.BTO30_00090"/>
<dbReference type="Gene3D" id="2.40.50.140">
    <property type="entry name" value="Nucleic acid-binding proteins"/>
    <property type="match status" value="1"/>
</dbReference>
<evidence type="ECO:0000313" key="3">
    <source>
        <dbReference type="EMBL" id="OLN24287.1"/>
    </source>
</evidence>
<dbReference type="EMBL" id="MSDU01000001">
    <property type="protein sequence ID" value="OLN24287.1"/>
    <property type="molecule type" value="Genomic_DNA"/>
</dbReference>
<name>A0A1Q8QAD0_9BACI</name>
<gene>
    <name evidence="3" type="ORF">BTO30_00090</name>
</gene>
<feature type="region of interest" description="Disordered" evidence="1">
    <location>
        <begin position="69"/>
        <end position="146"/>
    </location>
</feature>
<proteinExistence type="predicted"/>
<protein>
    <submittedName>
        <fullName evidence="3">RNA-binding protein S1</fullName>
    </submittedName>
</protein>
<dbReference type="InterPro" id="IPR050437">
    <property type="entry name" value="Ribos_protein_bS1-like"/>
</dbReference>
<dbReference type="CDD" id="cd05692">
    <property type="entry name" value="S1_RPS1_repeat_hs4"/>
    <property type="match status" value="1"/>
</dbReference>
<sequence length="146" mass="16155">MSIEVGSKLQGKVTGITKFGAFVQLPEGSTGLVHISEVADNYVKDINDHLTVGDEVEVKVLNVEKDGKIGLSIRKAKDNPPPQTQYRPRPQRQGDFRQKGPRSGGQPPVENFEAKMARFLKDSEERISTLKRQTDSRRGGRGGRRG</sequence>